<dbReference type="OrthoDB" id="2367075at2759"/>
<dbReference type="EMBL" id="MU157835">
    <property type="protein sequence ID" value="KAF9531496.1"/>
    <property type="molecule type" value="Genomic_DNA"/>
</dbReference>
<evidence type="ECO:0000313" key="2">
    <source>
        <dbReference type="Proteomes" id="UP000807306"/>
    </source>
</evidence>
<gene>
    <name evidence="1" type="ORF">CPB83DRAFT_891851</name>
</gene>
<accession>A0A9P6JSM8</accession>
<dbReference type="Proteomes" id="UP000807306">
    <property type="component" value="Unassembled WGS sequence"/>
</dbReference>
<reference evidence="1" key="1">
    <citation type="submission" date="2020-11" db="EMBL/GenBank/DDBJ databases">
        <authorList>
            <consortium name="DOE Joint Genome Institute"/>
            <person name="Ahrendt S."/>
            <person name="Riley R."/>
            <person name="Andreopoulos W."/>
            <person name="Labutti K."/>
            <person name="Pangilinan J."/>
            <person name="Ruiz-Duenas F.J."/>
            <person name="Barrasa J.M."/>
            <person name="Sanchez-Garcia M."/>
            <person name="Camarero S."/>
            <person name="Miyauchi S."/>
            <person name="Serrano A."/>
            <person name="Linde D."/>
            <person name="Babiker R."/>
            <person name="Drula E."/>
            <person name="Ayuso-Fernandez I."/>
            <person name="Pacheco R."/>
            <person name="Padilla G."/>
            <person name="Ferreira P."/>
            <person name="Barriuso J."/>
            <person name="Kellner H."/>
            <person name="Castanera R."/>
            <person name="Alfaro M."/>
            <person name="Ramirez L."/>
            <person name="Pisabarro A.G."/>
            <person name="Kuo A."/>
            <person name="Tritt A."/>
            <person name="Lipzen A."/>
            <person name="He G."/>
            <person name="Yan M."/>
            <person name="Ng V."/>
            <person name="Cullen D."/>
            <person name="Martin F."/>
            <person name="Rosso M.-N."/>
            <person name="Henrissat B."/>
            <person name="Hibbett D."/>
            <person name="Martinez A.T."/>
            <person name="Grigoriev I.V."/>
        </authorList>
    </citation>
    <scope>NUCLEOTIDE SEQUENCE</scope>
    <source>
        <strain evidence="1">CBS 506.95</strain>
    </source>
</reference>
<dbReference type="AlphaFoldDB" id="A0A9P6JSM8"/>
<evidence type="ECO:0000313" key="1">
    <source>
        <dbReference type="EMBL" id="KAF9531496.1"/>
    </source>
</evidence>
<proteinExistence type="predicted"/>
<sequence length="219" mass="24497">MAFSSSDEDSIVNGMNSLSVDRHRSDIFVKVEDMTYPFPEDHFRRCNFQFVVEPGTNGNGTSQENPIILRAGLVSADDLDAVLEVFGLGISDHADDLINLSASKWFAALKLANLWQYEGLRRGALSYLRNKDEFQDDTINRIFYGIDVWDKSWVIEGCNYLVERAVRADSPVANQLGTTMYGVMIALYDVRGNLLINTGINLDANIKAILDIFVQGLSM</sequence>
<name>A0A9P6JSM8_9AGAR</name>
<organism evidence="1 2">
    <name type="scientific">Crepidotus variabilis</name>
    <dbReference type="NCBI Taxonomy" id="179855"/>
    <lineage>
        <taxon>Eukaryota</taxon>
        <taxon>Fungi</taxon>
        <taxon>Dikarya</taxon>
        <taxon>Basidiomycota</taxon>
        <taxon>Agaricomycotina</taxon>
        <taxon>Agaricomycetes</taxon>
        <taxon>Agaricomycetidae</taxon>
        <taxon>Agaricales</taxon>
        <taxon>Agaricineae</taxon>
        <taxon>Crepidotaceae</taxon>
        <taxon>Crepidotus</taxon>
    </lineage>
</organism>
<protein>
    <submittedName>
        <fullName evidence="1">Uncharacterized protein</fullName>
    </submittedName>
</protein>
<comment type="caution">
    <text evidence="1">The sequence shown here is derived from an EMBL/GenBank/DDBJ whole genome shotgun (WGS) entry which is preliminary data.</text>
</comment>
<keyword evidence="2" id="KW-1185">Reference proteome</keyword>